<dbReference type="EMBL" id="AP028679">
    <property type="protein sequence ID" value="BEQ16053.1"/>
    <property type="molecule type" value="Genomic_DNA"/>
</dbReference>
<dbReference type="InterPro" id="IPR007160">
    <property type="entry name" value="DUF362"/>
</dbReference>
<protein>
    <recommendedName>
        <fullName evidence="1">DUF362 domain-containing protein</fullName>
    </recommendedName>
</protein>
<dbReference type="AlphaFoldDB" id="A0AAU9EFV7"/>
<name>A0AAU9EFV7_9BACT</name>
<gene>
    <name evidence="2" type="ORF">FAK_31190</name>
</gene>
<dbReference type="RefSeq" id="WP_338601334.1">
    <property type="nucleotide sequence ID" value="NZ_AP028679.1"/>
</dbReference>
<accession>A0AAU9EFV7</accession>
<sequence>MKPKVIIRRCDRYDPGLIAGIIAEGMAELGVKPRGKVLAKPNVVLAHREVFPYAYTRPEFLEGALMAAKKVGGPEISELGVGERSGITVPTRFCFDQAGYPAVLRRQGAKAHYFDETPHRRVAVGAGGLRREIYLPRPVLEADFIFNLPKFKAHPWTRMTLSLKNFIGIQDDPHRLLDHNSFLEHKIADINQAAGQDFIAIDGIVAGQKMMLTPDPFDLGAIVMGTNPCAVDAVGCAMVRVQPSQLIHLKLAAARGLGPLDLNEIEICGDFPLDEVQRRTENFQFCLERVDDYFQDGPLTCTVGAFPEAHSRDYCWGGCPGALQEAMHILRGFDPLVESKMGKVRYVVGRVEGPLNLAPDEKVLFAGSCTSWQGEIDGESVIIKPSYLPPQAHNPHRRPGNDLIFKTVQALGRCLAGRGRRWLHAPACTMSVADHVHYLASLGGVANPNFDLRLLLPINLAYLRMRAGRLGHRLAG</sequence>
<dbReference type="Pfam" id="PF04015">
    <property type="entry name" value="DUF362"/>
    <property type="match status" value="1"/>
</dbReference>
<proteinExistence type="predicted"/>
<keyword evidence="3" id="KW-1185">Reference proteome</keyword>
<dbReference type="Proteomes" id="UP001366166">
    <property type="component" value="Chromosome"/>
</dbReference>
<organism evidence="2 3">
    <name type="scientific">Desulfoferula mesophila</name>
    <dbReference type="NCBI Taxonomy" id="3058419"/>
    <lineage>
        <taxon>Bacteria</taxon>
        <taxon>Pseudomonadati</taxon>
        <taxon>Thermodesulfobacteriota</taxon>
        <taxon>Desulfarculia</taxon>
        <taxon>Desulfarculales</taxon>
        <taxon>Desulfarculaceae</taxon>
        <taxon>Desulfoferula</taxon>
    </lineage>
</organism>
<evidence type="ECO:0000313" key="2">
    <source>
        <dbReference type="EMBL" id="BEQ16053.1"/>
    </source>
</evidence>
<evidence type="ECO:0000259" key="1">
    <source>
        <dbReference type="Pfam" id="PF04015"/>
    </source>
</evidence>
<evidence type="ECO:0000313" key="3">
    <source>
        <dbReference type="Proteomes" id="UP001366166"/>
    </source>
</evidence>
<dbReference type="KEGG" id="dmp:FAK_31190"/>
<reference evidence="3" key="1">
    <citation type="journal article" date="2023" name="Arch. Microbiol.">
        <title>Desulfoferula mesophilus gen. nov. sp. nov., a mesophilic sulfate-reducing bacterium isolated from a brackish lake sediment.</title>
        <authorList>
            <person name="Watanabe T."/>
            <person name="Yabe T."/>
            <person name="Tsuji J.M."/>
            <person name="Fukui M."/>
        </authorList>
    </citation>
    <scope>NUCLEOTIDE SEQUENCE [LARGE SCALE GENOMIC DNA]</scope>
    <source>
        <strain evidence="3">12FAK</strain>
    </source>
</reference>
<feature type="domain" description="DUF362" evidence="1">
    <location>
        <begin position="37"/>
        <end position="236"/>
    </location>
</feature>